<dbReference type="AlphaFoldDB" id="A0A418YE35"/>
<keyword evidence="2" id="KW-0808">Transferase</keyword>
<dbReference type="InterPro" id="IPR029044">
    <property type="entry name" value="Nucleotide-diphossugar_trans"/>
</dbReference>
<gene>
    <name evidence="2" type="ORF">D1Z90_11540</name>
</gene>
<dbReference type="InterPro" id="IPR050256">
    <property type="entry name" value="Glycosyltransferase_2"/>
</dbReference>
<feature type="domain" description="Glycosyltransferase 2-like" evidence="1">
    <location>
        <begin position="17"/>
        <end position="141"/>
    </location>
</feature>
<accession>A0A418YE35</accession>
<dbReference type="GO" id="GO:0016740">
    <property type="term" value="F:transferase activity"/>
    <property type="evidence" value="ECO:0007669"/>
    <property type="project" value="UniProtKB-KW"/>
</dbReference>
<name>A0A418YE35_9GAMM</name>
<dbReference type="InterPro" id="IPR001173">
    <property type="entry name" value="Glyco_trans_2-like"/>
</dbReference>
<evidence type="ECO:0000313" key="3">
    <source>
        <dbReference type="Proteomes" id="UP000283255"/>
    </source>
</evidence>
<proteinExistence type="predicted"/>
<dbReference type="Pfam" id="PF00535">
    <property type="entry name" value="Glycos_transf_2"/>
    <property type="match status" value="1"/>
</dbReference>
<dbReference type="EMBL" id="QZCH01000014">
    <property type="protein sequence ID" value="RJG42805.1"/>
    <property type="molecule type" value="Genomic_DNA"/>
</dbReference>
<evidence type="ECO:0000313" key="2">
    <source>
        <dbReference type="EMBL" id="RJG42805.1"/>
    </source>
</evidence>
<comment type="caution">
    <text evidence="2">The sequence shown here is derived from an EMBL/GenBank/DDBJ whole genome shotgun (WGS) entry which is preliminary data.</text>
</comment>
<dbReference type="SUPFAM" id="SSF53448">
    <property type="entry name" value="Nucleotide-diphospho-sugar transferases"/>
    <property type="match status" value="1"/>
</dbReference>
<organism evidence="2 3">
    <name type="scientific">Motilimonas pumila</name>
    <dbReference type="NCBI Taxonomy" id="2303987"/>
    <lineage>
        <taxon>Bacteria</taxon>
        <taxon>Pseudomonadati</taxon>
        <taxon>Pseudomonadota</taxon>
        <taxon>Gammaproteobacteria</taxon>
        <taxon>Alteromonadales</taxon>
        <taxon>Alteromonadales genera incertae sedis</taxon>
        <taxon>Motilimonas</taxon>
    </lineage>
</organism>
<dbReference type="PANTHER" id="PTHR48090:SF7">
    <property type="entry name" value="RFBJ PROTEIN"/>
    <property type="match status" value="1"/>
</dbReference>
<dbReference type="Proteomes" id="UP000283255">
    <property type="component" value="Unassembled WGS sequence"/>
</dbReference>
<dbReference type="PANTHER" id="PTHR48090">
    <property type="entry name" value="UNDECAPRENYL-PHOSPHATE 4-DEOXY-4-FORMAMIDO-L-ARABINOSE TRANSFERASE-RELATED"/>
    <property type="match status" value="1"/>
</dbReference>
<sequence length="252" mass="27656">MSNGLSLAPVSTRDVAVVIPAYNEQESIAAVITELKQAGFSHLYIVDDASTDETIEVAKSTGVTVIPLLRNLGAWKATQTGLRHVYHLGYSQAVTFDADGQHQASSIQALLHTQWEQGSDVVIGSCSERGSASRQVAWQYFRMLTGLNIADLTSGLRLYNLSALRVLSANEATMLDYQDLGVLLLLRQAQLSIAEAKVTMRQRGDGISRIFSSWRAVIDYMLYSSFLCLSKTSPSNTLKLHSTLKRNVKDES</sequence>
<keyword evidence="3" id="KW-1185">Reference proteome</keyword>
<dbReference type="Gene3D" id="3.90.550.10">
    <property type="entry name" value="Spore Coat Polysaccharide Biosynthesis Protein SpsA, Chain A"/>
    <property type="match status" value="1"/>
</dbReference>
<dbReference type="CDD" id="cd04179">
    <property type="entry name" value="DPM_DPG-synthase_like"/>
    <property type="match status" value="1"/>
</dbReference>
<dbReference type="OrthoDB" id="433681at2"/>
<protein>
    <submittedName>
        <fullName evidence="2">Glycosyltransferase family 2 protein</fullName>
    </submittedName>
</protein>
<reference evidence="2 3" key="1">
    <citation type="submission" date="2018-09" db="EMBL/GenBank/DDBJ databases">
        <authorList>
            <person name="Wang F."/>
        </authorList>
    </citation>
    <scope>NUCLEOTIDE SEQUENCE [LARGE SCALE GENOMIC DNA]</scope>
    <source>
        <strain evidence="2 3">PLHSC7-2</strain>
    </source>
</reference>
<reference evidence="2 3" key="2">
    <citation type="submission" date="2019-01" db="EMBL/GenBank/DDBJ databases">
        <title>Motilimonas pumilus sp. nov., isolated from the gut of sea cucumber (Apostichopus japonicus).</title>
        <authorList>
            <person name="Wang F.-Q."/>
            <person name="Ren L.-H."/>
            <person name="Lin Y.-W."/>
            <person name="Sun G.-H."/>
            <person name="Du Z.-J."/>
            <person name="Zhao J.-X."/>
            <person name="Liu X.-J."/>
            <person name="Liu L.-J."/>
        </authorList>
    </citation>
    <scope>NUCLEOTIDE SEQUENCE [LARGE SCALE GENOMIC DNA]</scope>
    <source>
        <strain evidence="2 3">PLHSC7-2</strain>
    </source>
</reference>
<evidence type="ECO:0000259" key="1">
    <source>
        <dbReference type="Pfam" id="PF00535"/>
    </source>
</evidence>